<feature type="region of interest" description="Disordered" evidence="4">
    <location>
        <begin position="328"/>
        <end position="477"/>
    </location>
</feature>
<gene>
    <name evidence="6" type="ORF">BT96DRAFT_1016839</name>
</gene>
<dbReference type="GO" id="GO:1990904">
    <property type="term" value="C:ribonucleoprotein complex"/>
    <property type="evidence" value="ECO:0007669"/>
    <property type="project" value="UniProtKB-KW"/>
</dbReference>
<evidence type="ECO:0000256" key="1">
    <source>
        <dbReference type="ARBA" id="ARBA00007102"/>
    </source>
</evidence>
<evidence type="ECO:0000259" key="5">
    <source>
        <dbReference type="SMART" id="SM01403"/>
    </source>
</evidence>
<feature type="compositionally biased region" description="Low complexity" evidence="4">
    <location>
        <begin position="369"/>
        <end position="392"/>
    </location>
</feature>
<protein>
    <recommendedName>
        <fullName evidence="5">Small ribosomal subunit protein uS10 domain-containing protein</fullName>
    </recommendedName>
</protein>
<reference evidence="6" key="1">
    <citation type="journal article" date="2019" name="Environ. Microbiol.">
        <title>Fungal ecological strategies reflected in gene transcription - a case study of two litter decomposers.</title>
        <authorList>
            <person name="Barbi F."/>
            <person name="Kohler A."/>
            <person name="Barry K."/>
            <person name="Baskaran P."/>
            <person name="Daum C."/>
            <person name="Fauchery L."/>
            <person name="Ihrmark K."/>
            <person name="Kuo A."/>
            <person name="LaButti K."/>
            <person name="Lipzen A."/>
            <person name="Morin E."/>
            <person name="Grigoriev I.V."/>
            <person name="Henrissat B."/>
            <person name="Lindahl B."/>
            <person name="Martin F."/>
        </authorList>
    </citation>
    <scope>NUCLEOTIDE SEQUENCE</scope>
    <source>
        <strain evidence="6">JB14</strain>
    </source>
</reference>
<dbReference type="InterPro" id="IPR036838">
    <property type="entry name" value="Ribosomal_uS10_dom_sf"/>
</dbReference>
<dbReference type="SUPFAM" id="SSF54999">
    <property type="entry name" value="Ribosomal protein S10"/>
    <property type="match status" value="1"/>
</dbReference>
<dbReference type="Pfam" id="PF00338">
    <property type="entry name" value="Ribosomal_S10"/>
    <property type="match status" value="1"/>
</dbReference>
<dbReference type="GO" id="GO:0005840">
    <property type="term" value="C:ribosome"/>
    <property type="evidence" value="ECO:0007669"/>
    <property type="project" value="UniProtKB-KW"/>
</dbReference>
<dbReference type="InterPro" id="IPR027486">
    <property type="entry name" value="Ribosomal_uS10_dom"/>
</dbReference>
<feature type="compositionally biased region" description="Low complexity" evidence="4">
    <location>
        <begin position="410"/>
        <end position="430"/>
    </location>
</feature>
<dbReference type="EMBL" id="ML769423">
    <property type="protein sequence ID" value="KAE9403592.1"/>
    <property type="molecule type" value="Genomic_DNA"/>
</dbReference>
<dbReference type="InterPro" id="IPR001848">
    <property type="entry name" value="Ribosomal_uS10"/>
</dbReference>
<dbReference type="OrthoDB" id="366214at2759"/>
<dbReference type="Proteomes" id="UP000799118">
    <property type="component" value="Unassembled WGS sequence"/>
</dbReference>
<keyword evidence="7" id="KW-1185">Reference proteome</keyword>
<dbReference type="PRINTS" id="PR00971">
    <property type="entry name" value="RIBOSOMALS10"/>
</dbReference>
<evidence type="ECO:0000256" key="3">
    <source>
        <dbReference type="ARBA" id="ARBA00023274"/>
    </source>
</evidence>
<proteinExistence type="inferred from homology"/>
<feature type="compositionally biased region" description="Polar residues" evidence="4">
    <location>
        <begin position="328"/>
        <end position="367"/>
    </location>
</feature>
<evidence type="ECO:0000313" key="6">
    <source>
        <dbReference type="EMBL" id="KAE9403592.1"/>
    </source>
</evidence>
<name>A0A6A4HWC1_9AGAR</name>
<feature type="domain" description="Small ribosomal subunit protein uS10" evidence="5">
    <location>
        <begin position="164"/>
        <end position="261"/>
    </location>
</feature>
<comment type="similarity">
    <text evidence="1">Belongs to the universal ribosomal protein uS10 family.</text>
</comment>
<organism evidence="6 7">
    <name type="scientific">Gymnopus androsaceus JB14</name>
    <dbReference type="NCBI Taxonomy" id="1447944"/>
    <lineage>
        <taxon>Eukaryota</taxon>
        <taxon>Fungi</taxon>
        <taxon>Dikarya</taxon>
        <taxon>Basidiomycota</taxon>
        <taxon>Agaricomycotina</taxon>
        <taxon>Agaricomycetes</taxon>
        <taxon>Agaricomycetidae</taxon>
        <taxon>Agaricales</taxon>
        <taxon>Marasmiineae</taxon>
        <taxon>Omphalotaceae</taxon>
        <taxon>Gymnopus</taxon>
    </lineage>
</organism>
<dbReference type="PANTHER" id="PTHR11700">
    <property type="entry name" value="30S RIBOSOMAL PROTEIN S10 FAMILY MEMBER"/>
    <property type="match status" value="1"/>
</dbReference>
<dbReference type="GO" id="GO:0006412">
    <property type="term" value="P:translation"/>
    <property type="evidence" value="ECO:0007669"/>
    <property type="project" value="InterPro"/>
</dbReference>
<dbReference type="SMART" id="SM01403">
    <property type="entry name" value="Ribosomal_S10"/>
    <property type="match status" value="1"/>
</dbReference>
<accession>A0A6A4HWC1</accession>
<evidence type="ECO:0000256" key="2">
    <source>
        <dbReference type="ARBA" id="ARBA00022980"/>
    </source>
</evidence>
<sequence length="477" mass="51244">MYRATTHGYKSLHQLISNTLSRRARLPRTAAIHSSSTHLYPRKSTQNLDGLDGFDPASIQKLIDRDGFEGMEEFDDQDSMQGPPEMAQSEEELFGTGPPQQQIHSPITPLPSGLDPRQLPVQINSVADLGPNFTEQDYASALIHGRSIHLPFIHPRTYSIPAGNVTFYSHEPRLLALFTHFASHAASSLGIPISKVIGLPTRRRLWTVIRAPFVYKKSQENFERRTYKRMIKAWDAEPEVIDRWVKYLEKHSMGGVGIRVTKWERLPLGIGKTRLARLKDAFRVPAPEGMSSADVKLLEVHEEADSDANRKKAIQALGSKIITKEMQTLKGSMTTTSNGLTRKSKKNASTTQQNGRGASATATTAPQQKGKGTPSPATPKPTTASAEGSKTPAPQPTSKPTPPAKKGDTSPAAATKAASASPASSQKPAKGTTAGSQANVAAKQASGDNTQNGVKPKQQGQGSKGPGSAAGKSGGKV</sequence>
<keyword evidence="3" id="KW-0687">Ribonucleoprotein</keyword>
<evidence type="ECO:0000256" key="4">
    <source>
        <dbReference type="SAM" id="MobiDB-lite"/>
    </source>
</evidence>
<feature type="compositionally biased region" description="Pro residues" evidence="4">
    <location>
        <begin position="393"/>
        <end position="403"/>
    </location>
</feature>
<dbReference type="AlphaFoldDB" id="A0A6A4HWC1"/>
<dbReference type="GO" id="GO:0003735">
    <property type="term" value="F:structural constituent of ribosome"/>
    <property type="evidence" value="ECO:0007669"/>
    <property type="project" value="InterPro"/>
</dbReference>
<dbReference type="HAMAP" id="MF_00508">
    <property type="entry name" value="Ribosomal_uS10"/>
    <property type="match status" value="1"/>
</dbReference>
<evidence type="ECO:0000313" key="7">
    <source>
        <dbReference type="Proteomes" id="UP000799118"/>
    </source>
</evidence>
<feature type="compositionally biased region" description="Low complexity" evidence="4">
    <location>
        <begin position="453"/>
        <end position="471"/>
    </location>
</feature>
<keyword evidence="2" id="KW-0689">Ribosomal protein</keyword>
<dbReference type="Gene3D" id="3.30.70.600">
    <property type="entry name" value="Ribosomal protein S10 domain"/>
    <property type="match status" value="1"/>
</dbReference>